<dbReference type="Pfam" id="PF11800">
    <property type="entry name" value="RP-C_C"/>
    <property type="match status" value="1"/>
</dbReference>
<accession>A0A4Y6VAW4</accession>
<feature type="region of interest" description="Disordered" evidence="1">
    <location>
        <begin position="1"/>
        <end position="21"/>
    </location>
</feature>
<dbReference type="AlphaFoldDB" id="A0A4Y6VAW4"/>
<evidence type="ECO:0000313" key="5">
    <source>
        <dbReference type="Proteomes" id="UP000317214"/>
    </source>
</evidence>
<dbReference type="Pfam" id="PF03428">
    <property type="entry name" value="RP-C"/>
    <property type="match status" value="1"/>
</dbReference>
<feature type="domain" description="Plasmid replication protein C C-terminal" evidence="3">
    <location>
        <begin position="319"/>
        <end position="418"/>
    </location>
</feature>
<organism evidence="4 5">
    <name type="scientific">Neokomagataea tanensis</name>
    <dbReference type="NCBI Taxonomy" id="661191"/>
    <lineage>
        <taxon>Bacteria</taxon>
        <taxon>Pseudomonadati</taxon>
        <taxon>Pseudomonadota</taxon>
        <taxon>Alphaproteobacteria</taxon>
        <taxon>Acetobacterales</taxon>
        <taxon>Acetobacteraceae</taxon>
        <taxon>Neokomagataea</taxon>
    </lineage>
</organism>
<keyword evidence="5" id="KW-1185">Reference proteome</keyword>
<reference evidence="4 5" key="1">
    <citation type="submission" date="2018-09" db="EMBL/GenBank/DDBJ databases">
        <title>The complete genome sequence of Neokomagataea tanensis NBRC 106556(T).</title>
        <authorList>
            <person name="Chua K.-O."/>
            <person name="See-Too W.-S."/>
            <person name="Hong K.-W."/>
            <person name="Yin W.-F."/>
            <person name="Chan K.-G."/>
        </authorList>
    </citation>
    <scope>NUCLEOTIDE SEQUENCE [LARGE SCALE GENOMIC DNA]</scope>
    <source>
        <strain evidence="5">AH13 \ NBRC 106556</strain>
        <plasmid evidence="4 5">unnamed1</plasmid>
    </source>
</reference>
<evidence type="ECO:0000259" key="2">
    <source>
        <dbReference type="Pfam" id="PF03428"/>
    </source>
</evidence>
<dbReference type="EMBL" id="CP032486">
    <property type="protein sequence ID" value="QDH26068.1"/>
    <property type="molecule type" value="Genomic_DNA"/>
</dbReference>
<feature type="compositionally biased region" description="Polar residues" evidence="1">
    <location>
        <begin position="1"/>
        <end position="10"/>
    </location>
</feature>
<feature type="domain" description="Plasmid replication protein C N-terminal" evidence="2">
    <location>
        <begin position="18"/>
        <end position="173"/>
    </location>
</feature>
<dbReference type="InterPro" id="IPR005090">
    <property type="entry name" value="RepC_N"/>
</dbReference>
<dbReference type="KEGG" id="ntn:D5366_11685"/>
<evidence type="ECO:0000256" key="1">
    <source>
        <dbReference type="SAM" id="MobiDB-lite"/>
    </source>
</evidence>
<dbReference type="InterPro" id="IPR021760">
    <property type="entry name" value="RepC_C"/>
</dbReference>
<dbReference type="OrthoDB" id="7488837at2"/>
<dbReference type="Proteomes" id="UP000317214">
    <property type="component" value="Plasmid unnamed1"/>
</dbReference>
<evidence type="ECO:0000259" key="3">
    <source>
        <dbReference type="Pfam" id="PF11800"/>
    </source>
</evidence>
<geneLocation type="plasmid" evidence="4">
    <name>unnamed1</name>
</geneLocation>
<keyword evidence="4" id="KW-0614">Plasmid</keyword>
<protein>
    <submittedName>
        <fullName evidence="4">Uncharacterized protein</fullName>
    </submittedName>
</protein>
<name>A0A4Y6VAW4_9PROT</name>
<evidence type="ECO:0000313" key="4">
    <source>
        <dbReference type="EMBL" id="QDH26068.1"/>
    </source>
</evidence>
<dbReference type="RefSeq" id="WP_141494009.1">
    <property type="nucleotide sequence ID" value="NZ_CP032486.1"/>
</dbReference>
<sequence length="447" mass="50278">MMSSVSTVPSVQRAPGRRTITPAMRRAREELTLTPPSYPSRADVLSLVNKGVRVLGLSRGAAQLLIAMIRQTPNKEWDADGRPFIFARNATMLRWIGGHESTLRRYIREIAEGGYLVPIDGRNGHRGCRYEDGTERVGFDLSSLRYRYPEMTERLHAVKAYERACQALRDEMAQLFNELCYGVVALPETLVMSLRSLMRKRREVHNKEHLEHLKTMMQDIHAQYSTNGQKQPVDNDFSETLCPSELHGMTVKNDTPYTTTERNKTSYEVEPVALNKRTCIDHAVCETFVSPRQAGQNDEIRDIVSSLTDTLGGFRGTSQFFLDVCPALRDLCTTARPKMADLIEAAEHLTQHLGISLHSWQQGCVILGREKTAIAVIVMTARISRGADIRNREAYLRAMIERGRLGMLRLDRSLFGLRGDPDHAVTPASAIRAKFRAILAEHTAACA</sequence>
<proteinExistence type="predicted"/>
<gene>
    <name evidence="4" type="ORF">D5366_11685</name>
</gene>